<keyword evidence="2 6" id="KW-0808">Transferase</keyword>
<evidence type="ECO:0000259" key="5">
    <source>
        <dbReference type="Pfam" id="PF04377"/>
    </source>
</evidence>
<dbReference type="GO" id="GO:0004057">
    <property type="term" value="F:arginyl-tRNA--protein transferase activity"/>
    <property type="evidence" value="ECO:0007669"/>
    <property type="project" value="InterPro"/>
</dbReference>
<evidence type="ECO:0000256" key="2">
    <source>
        <dbReference type="ARBA" id="ARBA00022679"/>
    </source>
</evidence>
<feature type="domain" description="N-end rule aminoacyl transferase C-terminal" evidence="5">
    <location>
        <begin position="101"/>
        <end position="219"/>
    </location>
</feature>
<dbReference type="InterPro" id="IPR007472">
    <property type="entry name" value="N-end_Aminoacyl_Trfase_C"/>
</dbReference>
<feature type="domain" description="N-end aminoacyl transferase N-terminal" evidence="4">
    <location>
        <begin position="8"/>
        <end position="78"/>
    </location>
</feature>
<dbReference type="InterPro" id="IPR007471">
    <property type="entry name" value="N-end_Aminoacyl_Trfase_N"/>
</dbReference>
<keyword evidence="1" id="KW-0963">Cytoplasm</keyword>
<dbReference type="PANTHER" id="PTHR21367">
    <property type="entry name" value="ARGININE-TRNA-PROTEIN TRANSFERASE 1"/>
    <property type="match status" value="1"/>
</dbReference>
<dbReference type="OrthoDB" id="9782022at2"/>
<dbReference type="AlphaFoldDB" id="A0A5C6AY67"/>
<evidence type="ECO:0000256" key="3">
    <source>
        <dbReference type="ARBA" id="ARBA00023315"/>
    </source>
</evidence>
<organism evidence="6 7">
    <name type="scientific">Neorhodopirellula pilleata</name>
    <dbReference type="NCBI Taxonomy" id="2714738"/>
    <lineage>
        <taxon>Bacteria</taxon>
        <taxon>Pseudomonadati</taxon>
        <taxon>Planctomycetota</taxon>
        <taxon>Planctomycetia</taxon>
        <taxon>Pirellulales</taxon>
        <taxon>Pirellulaceae</taxon>
        <taxon>Neorhodopirellula</taxon>
    </lineage>
</organism>
<dbReference type="Pfam" id="PF04377">
    <property type="entry name" value="ATE_C"/>
    <property type="match status" value="1"/>
</dbReference>
<dbReference type="GO" id="GO:0008914">
    <property type="term" value="F:leucyl-tRNA--protein transferase activity"/>
    <property type="evidence" value="ECO:0007669"/>
    <property type="project" value="InterPro"/>
</dbReference>
<dbReference type="SUPFAM" id="SSF55729">
    <property type="entry name" value="Acyl-CoA N-acyltransferases (Nat)"/>
    <property type="match status" value="1"/>
</dbReference>
<proteinExistence type="predicted"/>
<comment type="caution">
    <text evidence="6">The sequence shown here is derived from an EMBL/GenBank/DDBJ whole genome shotgun (WGS) entry which is preliminary data.</text>
</comment>
<dbReference type="InterPro" id="IPR016181">
    <property type="entry name" value="Acyl_CoA_acyltransferase"/>
</dbReference>
<protein>
    <submittedName>
        <fullName evidence="6">Arginyl-tRNA-protein transferase</fullName>
    </submittedName>
</protein>
<evidence type="ECO:0000259" key="4">
    <source>
        <dbReference type="Pfam" id="PF04376"/>
    </source>
</evidence>
<evidence type="ECO:0000313" key="7">
    <source>
        <dbReference type="Proteomes" id="UP000316213"/>
    </source>
</evidence>
<dbReference type="InterPro" id="IPR030700">
    <property type="entry name" value="N-end_Aminoacyl_Trfase"/>
</dbReference>
<dbReference type="Proteomes" id="UP000316213">
    <property type="component" value="Unassembled WGS sequence"/>
</dbReference>
<reference evidence="6 7" key="1">
    <citation type="submission" date="2019-02" db="EMBL/GenBank/DDBJ databases">
        <title>Deep-cultivation of Planctomycetes and their phenomic and genomic characterization uncovers novel biology.</title>
        <authorList>
            <person name="Wiegand S."/>
            <person name="Jogler M."/>
            <person name="Boedeker C."/>
            <person name="Pinto D."/>
            <person name="Vollmers J."/>
            <person name="Rivas-Marin E."/>
            <person name="Kohn T."/>
            <person name="Peeters S.H."/>
            <person name="Heuer A."/>
            <person name="Rast P."/>
            <person name="Oberbeckmann S."/>
            <person name="Bunk B."/>
            <person name="Jeske O."/>
            <person name="Meyerdierks A."/>
            <person name="Storesund J.E."/>
            <person name="Kallscheuer N."/>
            <person name="Luecker S."/>
            <person name="Lage O.M."/>
            <person name="Pohl T."/>
            <person name="Merkel B.J."/>
            <person name="Hornburger P."/>
            <person name="Mueller R.-W."/>
            <person name="Bruemmer F."/>
            <person name="Labrenz M."/>
            <person name="Spormann A.M."/>
            <person name="Op Den Camp H."/>
            <person name="Overmann J."/>
            <person name="Amann R."/>
            <person name="Jetten M.S.M."/>
            <person name="Mascher T."/>
            <person name="Medema M.H."/>
            <person name="Devos D.P."/>
            <person name="Kaster A.-K."/>
            <person name="Ovreas L."/>
            <person name="Rohde M."/>
            <person name="Galperin M.Y."/>
            <person name="Jogler C."/>
        </authorList>
    </citation>
    <scope>NUCLEOTIDE SEQUENCE [LARGE SCALE GENOMIC DNA]</scope>
    <source>
        <strain evidence="6 7">Pla100</strain>
    </source>
</reference>
<dbReference type="InterPro" id="IPR017138">
    <property type="entry name" value="Asp_Glu_LeuTrfase"/>
</dbReference>
<sequence>MIVQDAPSPCPYLDSMTARMPLFYPVTELSGSDVDRLLAGGFRRSGNLLYYTRCAPCHACEPTRIEADRFDWSTSMKRVLKRADKDLTMTWRRPIVDETRVRLYNEHRTGRNLGTSPPIDEVDYHAFLTETCWPTIELEIKQGERLIGVSIMDVGLQSVSAVYTHFDPSASRYSPGTLAVLQQIRWAQSHQRRWVYLGLYVASNPHLNYKSRFQPQQRLINGTWTEITIP</sequence>
<dbReference type="NCBIfam" id="NF002346">
    <property type="entry name" value="PRK01305.2-3"/>
    <property type="match status" value="1"/>
</dbReference>
<gene>
    <name evidence="6" type="ORF">Pla100_00020</name>
</gene>
<keyword evidence="3" id="KW-0012">Acyltransferase</keyword>
<name>A0A5C6AY67_9BACT</name>
<evidence type="ECO:0000313" key="6">
    <source>
        <dbReference type="EMBL" id="TWU03084.1"/>
    </source>
</evidence>
<dbReference type="PIRSF" id="PIRSF037208">
    <property type="entry name" value="ATE_pro_prd"/>
    <property type="match status" value="1"/>
</dbReference>
<dbReference type="EMBL" id="SJPM01000001">
    <property type="protein sequence ID" value="TWU03084.1"/>
    <property type="molecule type" value="Genomic_DNA"/>
</dbReference>
<accession>A0A5C6AY67</accession>
<dbReference type="GO" id="GO:0071596">
    <property type="term" value="P:ubiquitin-dependent protein catabolic process via the N-end rule pathway"/>
    <property type="evidence" value="ECO:0007669"/>
    <property type="project" value="InterPro"/>
</dbReference>
<keyword evidence="7" id="KW-1185">Reference proteome</keyword>
<dbReference type="Pfam" id="PF04376">
    <property type="entry name" value="ATE_N"/>
    <property type="match status" value="1"/>
</dbReference>
<dbReference type="GO" id="GO:0005737">
    <property type="term" value="C:cytoplasm"/>
    <property type="evidence" value="ECO:0007669"/>
    <property type="project" value="TreeGrafter"/>
</dbReference>
<evidence type="ECO:0000256" key="1">
    <source>
        <dbReference type="ARBA" id="ARBA00022490"/>
    </source>
</evidence>
<dbReference type="PANTHER" id="PTHR21367:SF1">
    <property type="entry name" value="ARGINYL-TRNA--PROTEIN TRANSFERASE 1"/>
    <property type="match status" value="1"/>
</dbReference>